<feature type="compositionally biased region" description="Acidic residues" evidence="1">
    <location>
        <begin position="147"/>
        <end position="184"/>
    </location>
</feature>
<dbReference type="RefSeq" id="XP_018521345.1">
    <property type="nucleotide sequence ID" value="XM_018665829.2"/>
</dbReference>
<evidence type="ECO:0000313" key="2">
    <source>
        <dbReference type="Proteomes" id="UP000694890"/>
    </source>
</evidence>
<sequence length="243" mass="26414">MEIPPVVNLDGHLFQTVLGSHKFSTQEPSSENGSPDHRGDGCLPEAQSCSLLDPDQDKTKLKNSFICGGHNNIEIHKTVCSEEPGQVPVIPGGEPLDLCPLASAHFHEAGHRVLDLPRIVKHKPSSITFSDSTCSTGADSHAFANESSDDEESSPEEEEEEEEDEDGHDDGDDDDDDDDDDNDVFPELPQSREALVNRRHRSNGKDKQKRRAAISAQAETDHTASNNGYEAEGETSSKEVGCS</sequence>
<proteinExistence type="predicted"/>
<feature type="compositionally biased region" description="Basic residues" evidence="1">
    <location>
        <begin position="197"/>
        <end position="212"/>
    </location>
</feature>
<feature type="compositionally biased region" description="Polar residues" evidence="1">
    <location>
        <begin position="126"/>
        <end position="138"/>
    </location>
</feature>
<name>A0AAJ7LEG2_LATCA</name>
<evidence type="ECO:0000313" key="3">
    <source>
        <dbReference type="RefSeq" id="XP_018521345.1"/>
    </source>
</evidence>
<dbReference type="AlphaFoldDB" id="A0AAJ7LEG2"/>
<feature type="compositionally biased region" description="Polar residues" evidence="1">
    <location>
        <begin position="22"/>
        <end position="33"/>
    </location>
</feature>
<evidence type="ECO:0000256" key="1">
    <source>
        <dbReference type="SAM" id="MobiDB-lite"/>
    </source>
</evidence>
<organism evidence="2 3">
    <name type="scientific">Lates calcarifer</name>
    <name type="common">Barramundi</name>
    <name type="synonym">Holocentrus calcarifer</name>
    <dbReference type="NCBI Taxonomy" id="8187"/>
    <lineage>
        <taxon>Eukaryota</taxon>
        <taxon>Metazoa</taxon>
        <taxon>Chordata</taxon>
        <taxon>Craniata</taxon>
        <taxon>Vertebrata</taxon>
        <taxon>Euteleostomi</taxon>
        <taxon>Actinopterygii</taxon>
        <taxon>Neopterygii</taxon>
        <taxon>Teleostei</taxon>
        <taxon>Neoteleostei</taxon>
        <taxon>Acanthomorphata</taxon>
        <taxon>Carangaria</taxon>
        <taxon>Carangaria incertae sedis</taxon>
        <taxon>Centropomidae</taxon>
        <taxon>Lates</taxon>
    </lineage>
</organism>
<dbReference type="GeneID" id="108876368"/>
<feature type="region of interest" description="Disordered" evidence="1">
    <location>
        <begin position="126"/>
        <end position="243"/>
    </location>
</feature>
<accession>A0AAJ7LEG2</accession>
<feature type="region of interest" description="Disordered" evidence="1">
    <location>
        <begin position="22"/>
        <end position="44"/>
    </location>
</feature>
<dbReference type="Proteomes" id="UP000694890">
    <property type="component" value="Unplaced"/>
</dbReference>
<protein>
    <submittedName>
        <fullName evidence="3">Uncharacterized protein LOC108876368 isoform X2</fullName>
    </submittedName>
</protein>
<reference evidence="3" key="1">
    <citation type="submission" date="2025-08" db="UniProtKB">
        <authorList>
            <consortium name="RefSeq"/>
        </authorList>
    </citation>
    <scope>IDENTIFICATION</scope>
    <source>
        <tissue evidence="3">Brain</tissue>
    </source>
</reference>
<gene>
    <name evidence="3" type="primary">LOC108876368</name>
</gene>